<dbReference type="EMBL" id="JBBMFS010000005">
    <property type="protein sequence ID" value="MEQ2554855.1"/>
    <property type="molecule type" value="Genomic_DNA"/>
</dbReference>
<dbReference type="Proteomes" id="UP001546774">
    <property type="component" value="Unassembled WGS sequence"/>
</dbReference>
<accession>A0ABV1H573</accession>
<name>A0ABV1H573_9FIRM</name>
<protein>
    <submittedName>
        <fullName evidence="1">Uncharacterized protein</fullName>
    </submittedName>
</protein>
<sequence>MIVEEHHIGKTTIYIDDSCVRYKTPEDAKPVMERIYRIYKESEIRKMLKEQEK</sequence>
<comment type="caution">
    <text evidence="1">The sequence shown here is derived from an EMBL/GenBank/DDBJ whole genome shotgun (WGS) entry which is preliminary data.</text>
</comment>
<evidence type="ECO:0000313" key="1">
    <source>
        <dbReference type="EMBL" id="MEQ2554855.1"/>
    </source>
</evidence>
<keyword evidence="2" id="KW-1185">Reference proteome</keyword>
<evidence type="ECO:0000313" key="2">
    <source>
        <dbReference type="Proteomes" id="UP001546774"/>
    </source>
</evidence>
<organism evidence="1 2">
    <name type="scientific">Lachnospira intestinalis</name>
    <dbReference type="NCBI Taxonomy" id="3133158"/>
    <lineage>
        <taxon>Bacteria</taxon>
        <taxon>Bacillati</taxon>
        <taxon>Bacillota</taxon>
        <taxon>Clostridia</taxon>
        <taxon>Lachnospirales</taxon>
        <taxon>Lachnospiraceae</taxon>
        <taxon>Lachnospira</taxon>
    </lineage>
</organism>
<proteinExistence type="predicted"/>
<reference evidence="1" key="1">
    <citation type="submission" date="2024-03" db="EMBL/GenBank/DDBJ databases">
        <title>Human intestinal bacterial collection.</title>
        <authorList>
            <person name="Pauvert C."/>
            <person name="Hitch T.C.A."/>
            <person name="Clavel T."/>
        </authorList>
    </citation>
    <scope>NUCLEOTIDE SEQUENCE [LARGE SCALE GENOMIC DNA]</scope>
    <source>
        <strain evidence="1">CLA-AA-H89B</strain>
    </source>
</reference>
<gene>
    <name evidence="1" type="ORF">WMO37_07460</name>
</gene>